<evidence type="ECO:0000256" key="1">
    <source>
        <dbReference type="SAM" id="MobiDB-lite"/>
    </source>
</evidence>
<protein>
    <submittedName>
        <fullName evidence="2">D-2-hydroxyacid dehydrogenase</fullName>
    </submittedName>
</protein>
<feature type="compositionally biased region" description="Low complexity" evidence="1">
    <location>
        <begin position="59"/>
        <end position="73"/>
    </location>
</feature>
<dbReference type="AlphaFoldDB" id="A0A5E4Z124"/>
<proteinExistence type="predicted"/>
<dbReference type="EMBL" id="CABPSE010000028">
    <property type="protein sequence ID" value="VVE54806.1"/>
    <property type="molecule type" value="Genomic_DNA"/>
</dbReference>
<evidence type="ECO:0000313" key="2">
    <source>
        <dbReference type="EMBL" id="VVE54806.1"/>
    </source>
</evidence>
<sequence>MWCDIAVGLYGTFSSERGFGSLHFDETLKYKGALKVGITRQIKRPAHCARHDAAGRYGSTSPSSPEPRLSSLD</sequence>
<reference evidence="2 3" key="1">
    <citation type="submission" date="2019-08" db="EMBL/GenBank/DDBJ databases">
        <authorList>
            <person name="Peeters C."/>
        </authorList>
    </citation>
    <scope>NUCLEOTIDE SEQUENCE [LARGE SCALE GENOMIC DNA]</scope>
    <source>
        <strain evidence="2 3">LMG 31111</strain>
    </source>
</reference>
<organism evidence="2 3">
    <name type="scientific">Pandoraea communis</name>
    <dbReference type="NCBI Taxonomy" id="2508297"/>
    <lineage>
        <taxon>Bacteria</taxon>
        <taxon>Pseudomonadati</taxon>
        <taxon>Pseudomonadota</taxon>
        <taxon>Betaproteobacteria</taxon>
        <taxon>Burkholderiales</taxon>
        <taxon>Burkholderiaceae</taxon>
        <taxon>Pandoraea</taxon>
    </lineage>
</organism>
<evidence type="ECO:0000313" key="3">
    <source>
        <dbReference type="Proteomes" id="UP000383971"/>
    </source>
</evidence>
<gene>
    <name evidence="2" type="ORF">PCO31111_04992</name>
</gene>
<feature type="region of interest" description="Disordered" evidence="1">
    <location>
        <begin position="53"/>
        <end position="73"/>
    </location>
</feature>
<accession>A0A5E4Z124</accession>
<dbReference type="RefSeq" id="WP_150587211.1">
    <property type="nucleotide sequence ID" value="NZ_CABPSE010000028.1"/>
</dbReference>
<keyword evidence="3" id="KW-1185">Reference proteome</keyword>
<dbReference type="Proteomes" id="UP000383971">
    <property type="component" value="Unassembled WGS sequence"/>
</dbReference>
<name>A0A5E4Z124_9BURK</name>